<dbReference type="EMBL" id="CP001998">
    <property type="protein sequence ID" value="ADE54259.1"/>
    <property type="molecule type" value="Genomic_DNA"/>
</dbReference>
<dbReference type="InterPro" id="IPR003833">
    <property type="entry name" value="CT_C_D"/>
</dbReference>
<dbReference type="SMART" id="SM00796">
    <property type="entry name" value="AHS1"/>
    <property type="match status" value="1"/>
</dbReference>
<dbReference type="KEGG" id="caa:Caka_1239"/>
<gene>
    <name evidence="5" type="ordered locus">Caka_1239</name>
</gene>
<proteinExistence type="predicted"/>
<dbReference type="eggNOG" id="COG2049">
    <property type="taxonomic scope" value="Bacteria"/>
</dbReference>
<protein>
    <submittedName>
        <fullName evidence="5">Allophanate hydrolase subunit 1</fullName>
    </submittedName>
</protein>
<keyword evidence="3" id="KW-0067">ATP-binding</keyword>
<dbReference type="Pfam" id="PF02682">
    <property type="entry name" value="CT_C_D"/>
    <property type="match status" value="1"/>
</dbReference>
<evidence type="ECO:0000259" key="4">
    <source>
        <dbReference type="SMART" id="SM00796"/>
    </source>
</evidence>
<dbReference type="RefSeq" id="WP_013042981.1">
    <property type="nucleotide sequence ID" value="NC_014008.1"/>
</dbReference>
<feature type="domain" description="Carboxyltransferase" evidence="4">
    <location>
        <begin position="3"/>
        <end position="194"/>
    </location>
</feature>
<dbReference type="Proteomes" id="UP000000925">
    <property type="component" value="Chromosome"/>
</dbReference>
<evidence type="ECO:0000313" key="5">
    <source>
        <dbReference type="EMBL" id="ADE54259.1"/>
    </source>
</evidence>
<reference evidence="5 6" key="1">
    <citation type="journal article" date="2010" name="Stand. Genomic Sci.">
        <title>Complete genome sequence of Coraliomargarita akajimensis type strain (04OKA010-24).</title>
        <authorList>
            <person name="Mavromatis K."/>
            <person name="Abt B."/>
            <person name="Brambilla E."/>
            <person name="Lapidus A."/>
            <person name="Copeland A."/>
            <person name="Deshpande S."/>
            <person name="Nolan M."/>
            <person name="Lucas S."/>
            <person name="Tice H."/>
            <person name="Cheng J.F."/>
            <person name="Han C."/>
            <person name="Detter J.C."/>
            <person name="Woyke T."/>
            <person name="Goodwin L."/>
            <person name="Pitluck S."/>
            <person name="Held B."/>
            <person name="Brettin T."/>
            <person name="Tapia R."/>
            <person name="Ivanova N."/>
            <person name="Mikhailova N."/>
            <person name="Pati A."/>
            <person name="Liolios K."/>
            <person name="Chen A."/>
            <person name="Palaniappan K."/>
            <person name="Land M."/>
            <person name="Hauser L."/>
            <person name="Chang Y.J."/>
            <person name="Jeffries C.D."/>
            <person name="Rohde M."/>
            <person name="Goker M."/>
            <person name="Bristow J."/>
            <person name="Eisen J.A."/>
            <person name="Markowitz V."/>
            <person name="Hugenholtz P."/>
            <person name="Klenk H.P."/>
            <person name="Kyrpides N.C."/>
        </authorList>
    </citation>
    <scope>NUCLEOTIDE SEQUENCE [LARGE SCALE GENOMIC DNA]</scope>
    <source>
        <strain evidence="6">DSM 45221 / IAM 15411 / JCM 23193 / KCTC 12865</strain>
    </source>
</reference>
<dbReference type="HOGENOM" id="CLU_020207_1_0_0"/>
<evidence type="ECO:0000256" key="3">
    <source>
        <dbReference type="ARBA" id="ARBA00022840"/>
    </source>
</evidence>
<sequence>MDVELRPYGERALLVQAAGLDDLSCRSGLSARLVADAGIGVVDFVWGADNLLLCFASVPDLRLVQSWFRRLDLDATAVATRLHEVVVRYDGPDLDFVADQVGLSVDRVIALHSQPEYVVRMLGFSPGFPYLDGLNHLLHMERRSQPRLRIEPGAVAIGGPHAGIYSVASPGGWHLLGRTDYPLFNDEAANSGELEPSKVFAFQPGDRVRFMPQ</sequence>
<dbReference type="Gene3D" id="3.30.1360.40">
    <property type="match status" value="1"/>
</dbReference>
<accession>D5EIJ3</accession>
<keyword evidence="2 5" id="KW-0378">Hydrolase</keyword>
<dbReference type="GO" id="GO:0016787">
    <property type="term" value="F:hydrolase activity"/>
    <property type="evidence" value="ECO:0007669"/>
    <property type="project" value="UniProtKB-KW"/>
</dbReference>
<dbReference type="OrthoDB" id="9778567at2"/>
<dbReference type="Gene3D" id="2.40.100.10">
    <property type="entry name" value="Cyclophilin-like"/>
    <property type="match status" value="1"/>
</dbReference>
<evidence type="ECO:0000256" key="2">
    <source>
        <dbReference type="ARBA" id="ARBA00022801"/>
    </source>
</evidence>
<keyword evidence="6" id="KW-1185">Reference proteome</keyword>
<evidence type="ECO:0000313" key="6">
    <source>
        <dbReference type="Proteomes" id="UP000000925"/>
    </source>
</evidence>
<dbReference type="STRING" id="583355.Caka_1239"/>
<dbReference type="PANTHER" id="PTHR34698">
    <property type="entry name" value="5-OXOPROLINASE SUBUNIT B"/>
    <property type="match status" value="1"/>
</dbReference>
<dbReference type="InterPro" id="IPR010016">
    <property type="entry name" value="PxpB"/>
</dbReference>
<dbReference type="GO" id="GO:0005524">
    <property type="term" value="F:ATP binding"/>
    <property type="evidence" value="ECO:0007669"/>
    <property type="project" value="UniProtKB-KW"/>
</dbReference>
<name>D5EIJ3_CORAD</name>
<dbReference type="InterPro" id="IPR029000">
    <property type="entry name" value="Cyclophilin-like_dom_sf"/>
</dbReference>
<keyword evidence="1" id="KW-0547">Nucleotide-binding</keyword>
<dbReference type="SUPFAM" id="SSF50891">
    <property type="entry name" value="Cyclophilin-like"/>
    <property type="match status" value="1"/>
</dbReference>
<organism evidence="5 6">
    <name type="scientific">Coraliomargarita akajimensis (strain DSM 45221 / IAM 15411 / JCM 23193 / KCTC 12865 / 04OKA010-24)</name>
    <dbReference type="NCBI Taxonomy" id="583355"/>
    <lineage>
        <taxon>Bacteria</taxon>
        <taxon>Pseudomonadati</taxon>
        <taxon>Verrucomicrobiota</taxon>
        <taxon>Opitutia</taxon>
        <taxon>Puniceicoccales</taxon>
        <taxon>Coraliomargaritaceae</taxon>
        <taxon>Coraliomargarita</taxon>
    </lineage>
</organism>
<dbReference type="AlphaFoldDB" id="D5EIJ3"/>
<dbReference type="PANTHER" id="PTHR34698:SF2">
    <property type="entry name" value="5-OXOPROLINASE SUBUNIT B"/>
    <property type="match status" value="1"/>
</dbReference>
<evidence type="ECO:0000256" key="1">
    <source>
        <dbReference type="ARBA" id="ARBA00022741"/>
    </source>
</evidence>